<feature type="domain" description="Dihydroxy-acid/6-phosphogluconate dehydratase C-terminal" evidence="7">
    <location>
        <begin position="368"/>
        <end position="571"/>
    </location>
</feature>
<dbReference type="PANTHER" id="PTHR43183:SF1">
    <property type="entry name" value="HYPOTHETICAL DIHYDROXY-ACID DEHYDRATASE (EUROFUNG)-RELATED"/>
    <property type="match status" value="1"/>
</dbReference>
<sequence length="592" mass="64292">MAAKKTSRLRSREWFDIPGDPSATALHIERYTNFGISSEELRSGKPIIGIAQTGSDLVPCNRIHINLALRVREGIREAGGIALEFPVHPIQESGKRPTAALDRNLQYLGLVEVLFGYPIDGVVLTIGCDKTTPALLMAASTVDIPSICLSSGPMMNGYWKGERAGSGTIVWKARKLLATGEIDEEEFIKIVVDATTSPGFCNTMGTATTMNSLAEGLGMSLPGCAAIPAPLSERIEMSYRTGLRIVEMVKKDLTPSKILTRKAFENSIVLNSAIGGSTNAPIHINAIARHVGVELEIEDWEKVGLEIPMLVNMQPGGKYLGEDFHRAGGVPAVMNALLKAGKLHDSAITVNGKTVAENYAETTTQDTDVIRTFQNPMLENAGFIVLKGNIFDSAVMKTSVISDSFRSQYLDKPGSKNVFEVRAIVFEGPEDYRKRINNSQLNINVDCILVIRGCGPVGYPGSAEVVNMQPPDKLIREGILELPTLGDGRQSGTSGSPSILNISPESAVGGGLALLKTGDMLRIDLNQGSLDVMLYKSELQKRHDELKTEEIENQTPWQEIYRNTVGQLSSGGIIELAAKYRKIRNTIPRHSH</sequence>
<dbReference type="AlphaFoldDB" id="A0A432G8A8"/>
<evidence type="ECO:0000313" key="8">
    <source>
        <dbReference type="EMBL" id="RTZ80006.1"/>
    </source>
</evidence>
<dbReference type="InterPro" id="IPR052352">
    <property type="entry name" value="Sugar_Degrad_Dehydratases"/>
</dbReference>
<dbReference type="Proteomes" id="UP000286801">
    <property type="component" value="Unassembled WGS sequence"/>
</dbReference>
<evidence type="ECO:0000313" key="9">
    <source>
        <dbReference type="Proteomes" id="UP000286801"/>
    </source>
</evidence>
<dbReference type="SUPFAM" id="SSF143975">
    <property type="entry name" value="IlvD/EDD N-terminal domain-like"/>
    <property type="match status" value="1"/>
</dbReference>
<dbReference type="GO" id="GO:0004160">
    <property type="term" value="F:dihydroxy-acid dehydratase activity"/>
    <property type="evidence" value="ECO:0007669"/>
    <property type="project" value="UniProtKB-EC"/>
</dbReference>
<dbReference type="EC" id="4.2.1.9" evidence="8"/>
<dbReference type="NCBIfam" id="NF004784">
    <property type="entry name" value="PRK06131.1"/>
    <property type="match status" value="1"/>
</dbReference>
<dbReference type="NCBIfam" id="NF009560">
    <property type="entry name" value="PRK13017.1"/>
    <property type="match status" value="1"/>
</dbReference>
<dbReference type="InterPro" id="IPR042096">
    <property type="entry name" value="Dihydro-acid_dehy_C"/>
</dbReference>
<dbReference type="Pfam" id="PF24877">
    <property type="entry name" value="ILV_EDD_C"/>
    <property type="match status" value="1"/>
</dbReference>
<dbReference type="EMBL" id="QNZL01000114">
    <property type="protein sequence ID" value="RTZ80006.1"/>
    <property type="molecule type" value="Genomic_DNA"/>
</dbReference>
<dbReference type="InterPro" id="IPR056740">
    <property type="entry name" value="ILV_EDD_C"/>
</dbReference>
<dbReference type="GO" id="GO:0046872">
    <property type="term" value="F:metal ion binding"/>
    <property type="evidence" value="ECO:0007669"/>
    <property type="project" value="UniProtKB-KW"/>
</dbReference>
<evidence type="ECO:0000256" key="5">
    <source>
        <dbReference type="ARBA" id="ARBA00023239"/>
    </source>
</evidence>
<dbReference type="PROSITE" id="PS00886">
    <property type="entry name" value="ILVD_EDD_1"/>
    <property type="match status" value="1"/>
</dbReference>
<protein>
    <submittedName>
        <fullName evidence="8">Dihydroxy-acid dehydratase</fullName>
        <ecNumber evidence="8">4.2.1.9</ecNumber>
    </submittedName>
</protein>
<dbReference type="InterPro" id="IPR020558">
    <property type="entry name" value="DiOHA_6PGluconate_deHydtase_CS"/>
</dbReference>
<evidence type="ECO:0000256" key="1">
    <source>
        <dbReference type="ARBA" id="ARBA00006486"/>
    </source>
</evidence>
<evidence type="ECO:0000256" key="4">
    <source>
        <dbReference type="ARBA" id="ARBA00023014"/>
    </source>
</evidence>
<dbReference type="GO" id="GO:0051536">
    <property type="term" value="F:iron-sulfur cluster binding"/>
    <property type="evidence" value="ECO:0007669"/>
    <property type="project" value="UniProtKB-KW"/>
</dbReference>
<evidence type="ECO:0000256" key="2">
    <source>
        <dbReference type="ARBA" id="ARBA00022723"/>
    </source>
</evidence>
<reference evidence="8 9" key="1">
    <citation type="submission" date="2018-06" db="EMBL/GenBank/DDBJ databases">
        <title>Combined omics and stable isotope probing to characterize newly discovered Mariana Back-Arc vent microbial communities.</title>
        <authorList>
            <person name="Trembath-Reichert E."/>
            <person name="Huber J.A."/>
        </authorList>
    </citation>
    <scope>NUCLEOTIDE SEQUENCE [LARGE SCALE GENOMIC DNA]</scope>
    <source>
        <strain evidence="8">MAG 63_1</strain>
    </source>
</reference>
<accession>A0A432G8A8</accession>
<proteinExistence type="inferred from homology"/>
<dbReference type="InterPro" id="IPR000581">
    <property type="entry name" value="ILV_EDD_N"/>
</dbReference>
<keyword evidence="2" id="KW-0479">Metal-binding</keyword>
<comment type="caution">
    <text evidence="8">The sequence shown here is derived from an EMBL/GenBank/DDBJ whole genome shotgun (WGS) entry which is preliminary data.</text>
</comment>
<dbReference type="InterPro" id="IPR037237">
    <property type="entry name" value="IlvD/EDD_N"/>
</dbReference>
<dbReference type="PANTHER" id="PTHR43183">
    <property type="entry name" value="HYPOTHETICAL DIHYDROXYACID DEHYDRATASE (EUROFUNG)-RELATED"/>
    <property type="match status" value="1"/>
</dbReference>
<keyword evidence="4" id="KW-0411">Iron-sulfur</keyword>
<feature type="domain" description="Dihydroxy-acid/6-phosphogluconate dehydratase N-terminal" evidence="6">
    <location>
        <begin position="45"/>
        <end position="358"/>
    </location>
</feature>
<dbReference type="SUPFAM" id="SSF52016">
    <property type="entry name" value="LeuD/IlvD-like"/>
    <property type="match status" value="1"/>
</dbReference>
<evidence type="ECO:0000259" key="6">
    <source>
        <dbReference type="Pfam" id="PF00920"/>
    </source>
</evidence>
<organism evidence="8 9">
    <name type="scientific">SAR324 cluster bacterium</name>
    <dbReference type="NCBI Taxonomy" id="2024889"/>
    <lineage>
        <taxon>Bacteria</taxon>
        <taxon>Deltaproteobacteria</taxon>
        <taxon>SAR324 cluster</taxon>
    </lineage>
</organism>
<keyword evidence="5 8" id="KW-0456">Lyase</keyword>
<evidence type="ECO:0000259" key="7">
    <source>
        <dbReference type="Pfam" id="PF24877"/>
    </source>
</evidence>
<name>A0A432G8A8_9DELT</name>
<comment type="similarity">
    <text evidence="1">Belongs to the IlvD/Edd family.</text>
</comment>
<dbReference type="Gene3D" id="3.50.30.80">
    <property type="entry name" value="IlvD/EDD C-terminal domain-like"/>
    <property type="match status" value="1"/>
</dbReference>
<gene>
    <name evidence="8" type="ORF">DSY97_04290</name>
</gene>
<keyword evidence="3" id="KW-0408">Iron</keyword>
<dbReference type="Pfam" id="PF00920">
    <property type="entry name" value="ILVD_EDD_N"/>
    <property type="match status" value="1"/>
</dbReference>
<evidence type="ECO:0000256" key="3">
    <source>
        <dbReference type="ARBA" id="ARBA00023004"/>
    </source>
</evidence>